<dbReference type="Proteomes" id="UP000677234">
    <property type="component" value="Chromosome"/>
</dbReference>
<gene>
    <name evidence="1" type="ORF">JD108_03345</name>
    <name evidence="2" type="ORF">KDJ56_03350</name>
</gene>
<evidence type="ECO:0000313" key="2">
    <source>
        <dbReference type="EMBL" id="QUO42080.1"/>
    </source>
</evidence>
<evidence type="ECO:0000313" key="4">
    <source>
        <dbReference type="Proteomes" id="UP000677234"/>
    </source>
</evidence>
<dbReference type="AlphaFoldDB" id="A0A7T5ELU2"/>
<dbReference type="EMBL" id="CP066308">
    <property type="protein sequence ID" value="QQE74995.1"/>
    <property type="molecule type" value="Genomic_DNA"/>
</dbReference>
<dbReference type="KEGG" id="bcop:JD108_03345"/>
<evidence type="ECO:0000313" key="3">
    <source>
        <dbReference type="Proteomes" id="UP000595847"/>
    </source>
</evidence>
<reference evidence="2" key="2">
    <citation type="submission" date="2021-04" db="EMBL/GenBank/DDBJ databases">
        <title>Brevibacillus composti FJAT-54423, complete genome.</title>
        <authorList>
            <person name="Tang R."/>
        </authorList>
    </citation>
    <scope>NUCLEOTIDE SEQUENCE</scope>
    <source>
        <strain evidence="2">FJAT-54424</strain>
    </source>
</reference>
<sequence length="130" mass="15265">MQNKNKIKQLVKNNCACYLGDKHGISNYCCWKDGSCEFFGQEEPLPHCGYFENGVLPTDDKLEREYKSERSMDVERKTAKPKVNCQKCGETFSANSNRQLYCEKCRKKNHNEKSKLRMQQMRKNRLDVTL</sequence>
<dbReference type="Proteomes" id="UP000595847">
    <property type="component" value="Chromosome"/>
</dbReference>
<name>A0A7T5ELU2_9BACL</name>
<dbReference type="EMBL" id="CP073708">
    <property type="protein sequence ID" value="QUO42080.1"/>
    <property type="molecule type" value="Genomic_DNA"/>
</dbReference>
<accession>A0A7T5ELU2</accession>
<proteinExistence type="predicted"/>
<keyword evidence="4" id="KW-1185">Reference proteome</keyword>
<evidence type="ECO:0008006" key="5">
    <source>
        <dbReference type="Google" id="ProtNLM"/>
    </source>
</evidence>
<reference evidence="1 3" key="1">
    <citation type="submission" date="2020-12" db="EMBL/GenBank/DDBJ databases">
        <title>strain FJAT-54423T represents a novel species of the genus Brevibacillus.</title>
        <authorList>
            <person name="Tang R."/>
        </authorList>
    </citation>
    <scope>NUCLEOTIDE SEQUENCE [LARGE SCALE GENOMIC DNA]</scope>
    <source>
        <strain evidence="1 3">FJAT-54423</strain>
    </source>
</reference>
<organism evidence="1 3">
    <name type="scientific">Brevibacillus composti</name>
    <dbReference type="NCBI Taxonomy" id="2796470"/>
    <lineage>
        <taxon>Bacteria</taxon>
        <taxon>Bacillati</taxon>
        <taxon>Bacillota</taxon>
        <taxon>Bacilli</taxon>
        <taxon>Bacillales</taxon>
        <taxon>Paenibacillaceae</taxon>
        <taxon>Brevibacillus</taxon>
    </lineage>
</organism>
<evidence type="ECO:0000313" key="1">
    <source>
        <dbReference type="EMBL" id="QQE74995.1"/>
    </source>
</evidence>
<protein>
    <recommendedName>
        <fullName evidence="5">Cysteine-rich VLP domain-containing protein</fullName>
    </recommendedName>
</protein>
<dbReference type="RefSeq" id="WP_198828559.1">
    <property type="nucleotide sequence ID" value="NZ_CP066308.1"/>
</dbReference>